<reference evidence="2" key="3">
    <citation type="submission" date="2025-09" db="UniProtKB">
        <authorList>
            <consortium name="Ensembl"/>
        </authorList>
    </citation>
    <scope>IDENTIFICATION</scope>
</reference>
<feature type="region of interest" description="Disordered" evidence="1">
    <location>
        <begin position="231"/>
        <end position="273"/>
    </location>
</feature>
<sequence>MHRLVSIDRPTTPNTPTGLTGPTGPTGPTSALMNYKLMFGTLMEMAAKFISKYLQSTSNCTINNVIDELAENTWTAYLNLCYACIRTKKEPIAKLGCSCLRHMISCNSSHMTSRMIDDLCTSLPHAIENTLHQLTTLTSEFADTTSTSDGIIVEFRDSHSEFCSSPILSRVFQSSSVPQKSDPQEINIVIPTKKNQPETKILLGEVACDLSSSQLLLQCVEQILLGDNEDLWSTPGIPPTPDTNDPQTTSATTSLHSTSEGGTTTNEESTSTRIRSKVLHSMSSSQVHDLATSVAKVYVAARNFDSRPKLQRLMQKLVK</sequence>
<dbReference type="HOGENOM" id="CLU_872991_0_0_1"/>
<feature type="compositionally biased region" description="Low complexity" evidence="1">
    <location>
        <begin position="10"/>
        <end position="27"/>
    </location>
</feature>
<dbReference type="Ensembl" id="ENSCSAVT00000008581.1">
    <property type="protein sequence ID" value="ENSCSAVP00000008472.1"/>
    <property type="gene ID" value="ENSCSAVG00000005032.1"/>
</dbReference>
<accession>H2YT12</accession>
<keyword evidence="3" id="KW-1185">Reference proteome</keyword>
<protein>
    <submittedName>
        <fullName evidence="2">Uncharacterized protein</fullName>
    </submittedName>
</protein>
<dbReference type="InParanoid" id="H2YT12"/>
<evidence type="ECO:0000256" key="1">
    <source>
        <dbReference type="SAM" id="MobiDB-lite"/>
    </source>
</evidence>
<name>H2YT12_CIOSA</name>
<dbReference type="AlphaFoldDB" id="H2YT12"/>
<dbReference type="GeneTree" id="ENSGT00660000097272"/>
<reference evidence="2" key="2">
    <citation type="submission" date="2025-08" db="UniProtKB">
        <authorList>
            <consortium name="Ensembl"/>
        </authorList>
    </citation>
    <scope>IDENTIFICATION</scope>
</reference>
<evidence type="ECO:0000313" key="3">
    <source>
        <dbReference type="Proteomes" id="UP000007875"/>
    </source>
</evidence>
<reference evidence="3" key="1">
    <citation type="submission" date="2003-08" db="EMBL/GenBank/DDBJ databases">
        <authorList>
            <person name="Birren B."/>
            <person name="Nusbaum C."/>
            <person name="Abebe A."/>
            <person name="Abouelleil A."/>
            <person name="Adekoya E."/>
            <person name="Ait-zahra M."/>
            <person name="Allen N."/>
            <person name="Allen T."/>
            <person name="An P."/>
            <person name="Anderson M."/>
            <person name="Anderson S."/>
            <person name="Arachchi H."/>
            <person name="Armbruster J."/>
            <person name="Bachantsang P."/>
            <person name="Baldwin J."/>
            <person name="Barry A."/>
            <person name="Bayul T."/>
            <person name="Blitshsteyn B."/>
            <person name="Bloom T."/>
            <person name="Blye J."/>
            <person name="Boguslavskiy L."/>
            <person name="Borowsky M."/>
            <person name="Boukhgalter B."/>
            <person name="Brunache A."/>
            <person name="Butler J."/>
            <person name="Calixte N."/>
            <person name="Calvo S."/>
            <person name="Camarata J."/>
            <person name="Campo K."/>
            <person name="Chang J."/>
            <person name="Cheshatsang Y."/>
            <person name="Citroen M."/>
            <person name="Collymore A."/>
            <person name="Considine T."/>
            <person name="Cook A."/>
            <person name="Cooke P."/>
            <person name="Corum B."/>
            <person name="Cuomo C."/>
            <person name="David R."/>
            <person name="Dawoe T."/>
            <person name="Degray S."/>
            <person name="Dodge S."/>
            <person name="Dooley K."/>
            <person name="Dorje P."/>
            <person name="Dorjee K."/>
            <person name="Dorris L."/>
            <person name="Duffey N."/>
            <person name="Dupes A."/>
            <person name="Elkins T."/>
            <person name="Engels R."/>
            <person name="Erickson J."/>
            <person name="Farina A."/>
            <person name="Faro S."/>
            <person name="Ferreira P."/>
            <person name="Fischer H."/>
            <person name="Fitzgerald M."/>
            <person name="Foley K."/>
            <person name="Gage D."/>
            <person name="Galagan J."/>
            <person name="Gearin G."/>
            <person name="Gnerre S."/>
            <person name="Gnirke A."/>
            <person name="Goyette A."/>
            <person name="Graham J."/>
            <person name="Grandbois E."/>
            <person name="Gyaltsen K."/>
            <person name="Hafez N."/>
            <person name="Hagopian D."/>
            <person name="Hagos B."/>
            <person name="Hall J."/>
            <person name="Hatcher B."/>
            <person name="Heller A."/>
            <person name="Higgins H."/>
            <person name="Honan T."/>
            <person name="Horn A."/>
            <person name="Houde N."/>
            <person name="Hughes L."/>
            <person name="Hulme W."/>
            <person name="Husby E."/>
            <person name="Iliev I."/>
            <person name="Jaffe D."/>
            <person name="Jones C."/>
            <person name="Kamal M."/>
            <person name="Kamat A."/>
            <person name="Kamvysselis M."/>
            <person name="Karlsson E."/>
            <person name="Kells C."/>
            <person name="Kieu A."/>
            <person name="Kisner P."/>
            <person name="Kodira C."/>
            <person name="Kulbokas E."/>
            <person name="Labutti K."/>
            <person name="Lama D."/>
            <person name="Landers T."/>
            <person name="Leger J."/>
            <person name="Levine S."/>
            <person name="Lewis D."/>
            <person name="Lewis T."/>
            <person name="Lindblad-toh K."/>
            <person name="Liu X."/>
            <person name="Lokyitsang T."/>
            <person name="Lokyitsang Y."/>
            <person name="Lucien O."/>
            <person name="Lui A."/>
            <person name="Ma L.J."/>
            <person name="Mabbitt R."/>
            <person name="Macdonald J."/>
            <person name="Maclean C."/>
            <person name="Major J."/>
            <person name="Manning J."/>
            <person name="Marabella R."/>
            <person name="Maru K."/>
            <person name="Matthews C."/>
            <person name="Mauceli E."/>
            <person name="Mccarthy M."/>
            <person name="Mcdonough S."/>
            <person name="Mcghee T."/>
            <person name="Meldrim J."/>
            <person name="Meneus L."/>
            <person name="Mesirov J."/>
            <person name="Mihalev A."/>
            <person name="Mihova T."/>
            <person name="Mikkelsen T."/>
            <person name="Mlenga V."/>
            <person name="Moru K."/>
            <person name="Mozes J."/>
            <person name="Mulrain L."/>
            <person name="Munson G."/>
            <person name="Naylor J."/>
            <person name="Newes C."/>
            <person name="Nguyen C."/>
            <person name="Nguyen N."/>
            <person name="Nguyen T."/>
            <person name="Nicol R."/>
            <person name="Nielsen C."/>
            <person name="Nizzari M."/>
            <person name="Norbu C."/>
            <person name="Norbu N."/>
            <person name="O'donnell P."/>
            <person name="Okoawo O."/>
            <person name="O'leary S."/>
            <person name="Omotosho B."/>
            <person name="O'neill K."/>
            <person name="Osman S."/>
            <person name="Parker S."/>
            <person name="Perrin D."/>
            <person name="Phunkhang P."/>
            <person name="Piqani B."/>
            <person name="Purcell S."/>
            <person name="Rachupka T."/>
            <person name="Ramasamy U."/>
            <person name="Rameau R."/>
            <person name="Ray V."/>
            <person name="Raymond C."/>
            <person name="Retta R."/>
            <person name="Richardson S."/>
            <person name="Rise C."/>
            <person name="Rodriguez J."/>
            <person name="Rogers J."/>
            <person name="Rogov P."/>
            <person name="Rutman M."/>
            <person name="Schupbach R."/>
            <person name="Seaman C."/>
            <person name="Settipalli S."/>
            <person name="Sharpe T."/>
            <person name="Sheridan J."/>
            <person name="Sherpa N."/>
            <person name="Shi J."/>
            <person name="Smirnov S."/>
            <person name="Smith C."/>
            <person name="Sougnez C."/>
            <person name="Spencer B."/>
            <person name="Stalker J."/>
            <person name="Stange-thomann N."/>
            <person name="Stavropoulos S."/>
            <person name="Stetson K."/>
            <person name="Stone C."/>
            <person name="Stone S."/>
            <person name="Stubbs M."/>
            <person name="Talamas J."/>
            <person name="Tchuinga P."/>
            <person name="Tenzing P."/>
            <person name="Tesfaye S."/>
            <person name="Theodore J."/>
            <person name="Thoulutsang Y."/>
            <person name="Topham K."/>
            <person name="Towey S."/>
            <person name="Tsamla T."/>
            <person name="Tsomo N."/>
            <person name="Vallee D."/>
            <person name="Vassiliev H."/>
            <person name="Venkataraman V."/>
            <person name="Vinson J."/>
            <person name="Vo A."/>
            <person name="Wade C."/>
            <person name="Wang S."/>
            <person name="Wangchuk T."/>
            <person name="Wangdi T."/>
            <person name="Whittaker C."/>
            <person name="Wilkinson J."/>
            <person name="Wu Y."/>
            <person name="Wyman D."/>
            <person name="Yadav S."/>
            <person name="Yang S."/>
            <person name="Yang X."/>
            <person name="Yeager S."/>
            <person name="Yee E."/>
            <person name="Young G."/>
            <person name="Zainoun J."/>
            <person name="Zembeck L."/>
            <person name="Zimmer A."/>
            <person name="Zody M."/>
            <person name="Lander E."/>
        </authorList>
    </citation>
    <scope>NUCLEOTIDE SEQUENCE [LARGE SCALE GENOMIC DNA]</scope>
</reference>
<dbReference type="Proteomes" id="UP000007875">
    <property type="component" value="Unassembled WGS sequence"/>
</dbReference>
<feature type="compositionally biased region" description="Low complexity" evidence="1">
    <location>
        <begin position="242"/>
        <end position="272"/>
    </location>
</feature>
<proteinExistence type="predicted"/>
<organism evidence="2 3">
    <name type="scientific">Ciona savignyi</name>
    <name type="common">Pacific transparent sea squirt</name>
    <dbReference type="NCBI Taxonomy" id="51511"/>
    <lineage>
        <taxon>Eukaryota</taxon>
        <taxon>Metazoa</taxon>
        <taxon>Chordata</taxon>
        <taxon>Tunicata</taxon>
        <taxon>Ascidiacea</taxon>
        <taxon>Phlebobranchia</taxon>
        <taxon>Cionidae</taxon>
        <taxon>Ciona</taxon>
    </lineage>
</organism>
<evidence type="ECO:0000313" key="2">
    <source>
        <dbReference type="Ensembl" id="ENSCSAVP00000008472.1"/>
    </source>
</evidence>
<feature type="region of interest" description="Disordered" evidence="1">
    <location>
        <begin position="1"/>
        <end position="27"/>
    </location>
</feature>